<dbReference type="AlphaFoldDB" id="A0A518ES07"/>
<dbReference type="Pfam" id="PF00989">
    <property type="entry name" value="PAS"/>
    <property type="match status" value="1"/>
</dbReference>
<keyword evidence="3" id="KW-0597">Phosphoprotein</keyword>
<evidence type="ECO:0000259" key="11">
    <source>
        <dbReference type="PROSITE" id="PS50112"/>
    </source>
</evidence>
<dbReference type="GO" id="GO:0000155">
    <property type="term" value="F:phosphorelay sensor kinase activity"/>
    <property type="evidence" value="ECO:0007669"/>
    <property type="project" value="InterPro"/>
</dbReference>
<dbReference type="Gene3D" id="2.60.40.10">
    <property type="entry name" value="Immunoglobulins"/>
    <property type="match status" value="1"/>
</dbReference>
<keyword evidence="6 12" id="KW-0418">Kinase</keyword>
<protein>
    <recommendedName>
        <fullName evidence="2">histidine kinase</fullName>
        <ecNumber evidence="2">2.7.13.3</ecNumber>
    </recommendedName>
</protein>
<dbReference type="PANTHER" id="PTHR24421:SF10">
    <property type="entry name" value="NITRATE_NITRITE SENSOR PROTEIN NARQ"/>
    <property type="match status" value="1"/>
</dbReference>
<dbReference type="PANTHER" id="PTHR24421">
    <property type="entry name" value="NITRATE/NITRITE SENSOR PROTEIN NARX-RELATED"/>
    <property type="match status" value="1"/>
</dbReference>
<evidence type="ECO:0000256" key="9">
    <source>
        <dbReference type="SAM" id="Coils"/>
    </source>
</evidence>
<dbReference type="InterPro" id="IPR011041">
    <property type="entry name" value="Quinoprot_gluc/sorb_DH_b-prop"/>
</dbReference>
<dbReference type="Pfam" id="PF07730">
    <property type="entry name" value="HisKA_3"/>
    <property type="match status" value="1"/>
</dbReference>
<dbReference type="EC" id="2.7.13.3" evidence="2"/>
<sequence>MGLTQASDPVLAVRRADPADCVVTTYGLEHGLPTLSLEAVGEGPDGRLWLSTASGIFTFDGRWFRPLTSIEPASGVNGLDSIPPYTVTLLRDRRGAMWGGAATGRLWCIDEGQLHEITTDGAHARTRLLVEGSDGTVWAGGAGLVRIHGASVEVLLDAREFPGISVTSLLETPSPSGASGVQDFEVATNDGLFHWSQTSGLQRVDSIPSIALFRDGAGRRWRFSAEGISVSGVDGVVPFEGESSHLLSTVVIDQDRTLIAFDAGAYVLDFHGGEPRLEPYGEPYTISDLMPGPGDSVWVTTRNYGLRLLRVRYFHPIDAPAPGRSMFVVKPGGPDEVLLGSWTVPRLWRWRSGFPLEASGVEEVCDWSGLDTPSVPRAGAFDVLSGDGRSGFIQTRAGLLSFEGHSSEIVLGQDWGRPGRLVQVSSGAVWASHGEKLVELVSGQRTGRAFVLGPALLSALIADGNRIIGFENGCVFTFDTESMTRTIDLVLDEGLLGSLYLQPDGSLWALTDGKGLYRRTTAGIWHHWTTEQGLPTNSLGWASVVSGPTESTHLWINSNAGVFAVSLVSLEATAAGREEFLDCAILGSPESLAGDGVACSNGTFVVPTFEGPIVVDTRGPLPRQTPPALSLGDVLVDGLPLDPTNELRGTADVVFEYRAAQFPFQYASEVQYRLDGHDRSWLMGNDDRRVRYTSLAPGRYQLQLRSRAPGTRFGPVLMGPVLQIHPLWYNRTSVRLGIAAGLAALTVGAFRVRTRFLRKRAMVLEELLERVSLSEDRYRRLFQTTPTSIVMWSEEGLLLELNEAASRLFGFEQREWVKLSELAAGEPEKQTLRDAVRHALAGEESEGLQLATLVAGGEVHSCCWYLVPLAREGGEVWGLMTLVVDHEDEVQAAEAVRQLRRQLARAEEAERAKLARELHDDFSQRLAAVSLGLRIAGSEIDERVEPSQRRAFEECIENIEGLSRDVHSLSRQLHPAVLDDLGLFAALRSECVRRSQLSDAEIDFEADGNSHHLSSEASLALFRVAQEAMQNAVKHASASRILVKVSVVPDGLQLVVDDNGLGFEPLTAQRVGLGLSSMRERMHLVEGTLVVESKPGQGTTVRAHAPFSLAVGQ</sequence>
<comment type="catalytic activity">
    <reaction evidence="1">
        <text>ATP + protein L-histidine = ADP + protein N-phospho-L-histidine.</text>
        <dbReference type="EC" id="2.7.13.3"/>
    </reaction>
</comment>
<dbReference type="GO" id="GO:0016020">
    <property type="term" value="C:membrane"/>
    <property type="evidence" value="ECO:0007669"/>
    <property type="project" value="InterPro"/>
</dbReference>
<name>A0A518ES07_9BACT</name>
<evidence type="ECO:0000313" key="12">
    <source>
        <dbReference type="EMBL" id="QDV06873.1"/>
    </source>
</evidence>
<dbReference type="Gene3D" id="1.20.5.1930">
    <property type="match status" value="1"/>
</dbReference>
<dbReference type="InterPro" id="IPR036890">
    <property type="entry name" value="HATPase_C_sf"/>
</dbReference>
<dbReference type="Gene3D" id="3.30.450.20">
    <property type="entry name" value="PAS domain"/>
    <property type="match status" value="1"/>
</dbReference>
<dbReference type="PROSITE" id="PS50109">
    <property type="entry name" value="HIS_KIN"/>
    <property type="match status" value="1"/>
</dbReference>
<dbReference type="InterPro" id="IPR013783">
    <property type="entry name" value="Ig-like_fold"/>
</dbReference>
<dbReference type="InterPro" id="IPR011712">
    <property type="entry name" value="Sig_transdc_His_kin_sub3_dim/P"/>
</dbReference>
<feature type="domain" description="PAS" evidence="11">
    <location>
        <begin position="774"/>
        <end position="843"/>
    </location>
</feature>
<gene>
    <name evidence="12" type="primary">degS_1</name>
    <name evidence="12" type="ORF">Poly30_23900</name>
</gene>
<dbReference type="SUPFAM" id="SSF63829">
    <property type="entry name" value="Calcium-dependent phosphotriesterase"/>
    <property type="match status" value="1"/>
</dbReference>
<evidence type="ECO:0000313" key="13">
    <source>
        <dbReference type="Proteomes" id="UP000320390"/>
    </source>
</evidence>
<evidence type="ECO:0000256" key="5">
    <source>
        <dbReference type="ARBA" id="ARBA00022741"/>
    </source>
</evidence>
<evidence type="ECO:0000256" key="6">
    <source>
        <dbReference type="ARBA" id="ARBA00022777"/>
    </source>
</evidence>
<dbReference type="InterPro" id="IPR050482">
    <property type="entry name" value="Sensor_HK_TwoCompSys"/>
</dbReference>
<dbReference type="SMART" id="SM00387">
    <property type="entry name" value="HATPase_c"/>
    <property type="match status" value="1"/>
</dbReference>
<dbReference type="CDD" id="cd16917">
    <property type="entry name" value="HATPase_UhpB-NarQ-NarX-like"/>
    <property type="match status" value="1"/>
</dbReference>
<dbReference type="GO" id="GO:0006355">
    <property type="term" value="P:regulation of DNA-templated transcription"/>
    <property type="evidence" value="ECO:0007669"/>
    <property type="project" value="InterPro"/>
</dbReference>
<keyword evidence="7" id="KW-0067">ATP-binding</keyword>
<proteinExistence type="predicted"/>
<feature type="domain" description="Histidine kinase" evidence="10">
    <location>
        <begin position="913"/>
        <end position="1109"/>
    </location>
</feature>
<dbReference type="SUPFAM" id="SSF55874">
    <property type="entry name" value="ATPase domain of HSP90 chaperone/DNA topoisomerase II/histidine kinase"/>
    <property type="match status" value="1"/>
</dbReference>
<evidence type="ECO:0000256" key="2">
    <source>
        <dbReference type="ARBA" id="ARBA00012438"/>
    </source>
</evidence>
<dbReference type="Gene3D" id="2.130.10.10">
    <property type="entry name" value="YVTN repeat-like/Quinoprotein amine dehydrogenase"/>
    <property type="match status" value="2"/>
</dbReference>
<dbReference type="InterPro" id="IPR005467">
    <property type="entry name" value="His_kinase_dom"/>
</dbReference>
<dbReference type="InterPro" id="IPR000014">
    <property type="entry name" value="PAS"/>
</dbReference>
<keyword evidence="8" id="KW-0902">Two-component regulatory system</keyword>
<keyword evidence="5" id="KW-0547">Nucleotide-binding</keyword>
<keyword evidence="13" id="KW-1185">Reference proteome</keyword>
<evidence type="ECO:0000256" key="4">
    <source>
        <dbReference type="ARBA" id="ARBA00022679"/>
    </source>
</evidence>
<dbReference type="PROSITE" id="PS50112">
    <property type="entry name" value="PAS"/>
    <property type="match status" value="1"/>
</dbReference>
<dbReference type="Gene3D" id="3.30.565.10">
    <property type="entry name" value="Histidine kinase-like ATPase, C-terminal domain"/>
    <property type="match status" value="1"/>
</dbReference>
<dbReference type="NCBIfam" id="TIGR00229">
    <property type="entry name" value="sensory_box"/>
    <property type="match status" value="1"/>
</dbReference>
<evidence type="ECO:0000256" key="8">
    <source>
        <dbReference type="ARBA" id="ARBA00023012"/>
    </source>
</evidence>
<evidence type="ECO:0000256" key="7">
    <source>
        <dbReference type="ARBA" id="ARBA00022840"/>
    </source>
</evidence>
<evidence type="ECO:0000256" key="3">
    <source>
        <dbReference type="ARBA" id="ARBA00022553"/>
    </source>
</evidence>
<dbReference type="InterPro" id="IPR035965">
    <property type="entry name" value="PAS-like_dom_sf"/>
</dbReference>
<dbReference type="InterPro" id="IPR003594">
    <property type="entry name" value="HATPase_dom"/>
</dbReference>
<dbReference type="Pfam" id="PF02518">
    <property type="entry name" value="HATPase_c"/>
    <property type="match status" value="1"/>
</dbReference>
<dbReference type="SMART" id="SM00091">
    <property type="entry name" value="PAS"/>
    <property type="match status" value="1"/>
</dbReference>
<accession>A0A518ES07</accession>
<organism evidence="12 13">
    <name type="scientific">Saltatorellus ferox</name>
    <dbReference type="NCBI Taxonomy" id="2528018"/>
    <lineage>
        <taxon>Bacteria</taxon>
        <taxon>Pseudomonadati</taxon>
        <taxon>Planctomycetota</taxon>
        <taxon>Planctomycetia</taxon>
        <taxon>Planctomycetia incertae sedis</taxon>
        <taxon>Saltatorellus</taxon>
    </lineage>
</organism>
<dbReference type="SUPFAM" id="SSF55785">
    <property type="entry name" value="PYP-like sensor domain (PAS domain)"/>
    <property type="match status" value="1"/>
</dbReference>
<dbReference type="SUPFAM" id="SSF50952">
    <property type="entry name" value="Soluble quinoprotein glucose dehydrogenase"/>
    <property type="match status" value="1"/>
</dbReference>
<keyword evidence="4 12" id="KW-0808">Transferase</keyword>
<reference evidence="12 13" key="1">
    <citation type="submission" date="2019-02" db="EMBL/GenBank/DDBJ databases">
        <title>Deep-cultivation of Planctomycetes and their phenomic and genomic characterization uncovers novel biology.</title>
        <authorList>
            <person name="Wiegand S."/>
            <person name="Jogler M."/>
            <person name="Boedeker C."/>
            <person name="Pinto D."/>
            <person name="Vollmers J."/>
            <person name="Rivas-Marin E."/>
            <person name="Kohn T."/>
            <person name="Peeters S.H."/>
            <person name="Heuer A."/>
            <person name="Rast P."/>
            <person name="Oberbeckmann S."/>
            <person name="Bunk B."/>
            <person name="Jeske O."/>
            <person name="Meyerdierks A."/>
            <person name="Storesund J.E."/>
            <person name="Kallscheuer N."/>
            <person name="Luecker S."/>
            <person name="Lage O.M."/>
            <person name="Pohl T."/>
            <person name="Merkel B.J."/>
            <person name="Hornburger P."/>
            <person name="Mueller R.-W."/>
            <person name="Bruemmer F."/>
            <person name="Labrenz M."/>
            <person name="Spormann A.M."/>
            <person name="Op den Camp H."/>
            <person name="Overmann J."/>
            <person name="Amann R."/>
            <person name="Jetten M.S.M."/>
            <person name="Mascher T."/>
            <person name="Medema M.H."/>
            <person name="Devos D.P."/>
            <person name="Kaster A.-K."/>
            <person name="Ovreas L."/>
            <person name="Rohde M."/>
            <person name="Galperin M.Y."/>
            <person name="Jogler C."/>
        </authorList>
    </citation>
    <scope>NUCLEOTIDE SEQUENCE [LARGE SCALE GENOMIC DNA]</scope>
    <source>
        <strain evidence="12 13">Poly30</strain>
    </source>
</reference>
<keyword evidence="9" id="KW-0175">Coiled coil</keyword>
<dbReference type="EMBL" id="CP036434">
    <property type="protein sequence ID" value="QDV06873.1"/>
    <property type="molecule type" value="Genomic_DNA"/>
</dbReference>
<dbReference type="InterPro" id="IPR015943">
    <property type="entry name" value="WD40/YVTN_repeat-like_dom_sf"/>
</dbReference>
<dbReference type="GO" id="GO:0046983">
    <property type="term" value="F:protein dimerization activity"/>
    <property type="evidence" value="ECO:0007669"/>
    <property type="project" value="InterPro"/>
</dbReference>
<evidence type="ECO:0000259" key="10">
    <source>
        <dbReference type="PROSITE" id="PS50109"/>
    </source>
</evidence>
<dbReference type="GO" id="GO:0005524">
    <property type="term" value="F:ATP binding"/>
    <property type="evidence" value="ECO:0007669"/>
    <property type="project" value="UniProtKB-KW"/>
</dbReference>
<dbReference type="InterPro" id="IPR013767">
    <property type="entry name" value="PAS_fold"/>
</dbReference>
<feature type="coiled-coil region" evidence="9">
    <location>
        <begin position="889"/>
        <end position="916"/>
    </location>
</feature>
<evidence type="ECO:0000256" key="1">
    <source>
        <dbReference type="ARBA" id="ARBA00000085"/>
    </source>
</evidence>
<dbReference type="Proteomes" id="UP000320390">
    <property type="component" value="Chromosome"/>
</dbReference>